<dbReference type="Pfam" id="PF13578">
    <property type="entry name" value="Methyltransf_24"/>
    <property type="match status" value="1"/>
</dbReference>
<dbReference type="PANTHER" id="PTHR46656">
    <property type="entry name" value="PUTATIVE-RELATED"/>
    <property type="match status" value="1"/>
</dbReference>
<dbReference type="PANTHER" id="PTHR46656:SF3">
    <property type="entry name" value="PUTATIVE-RELATED"/>
    <property type="match status" value="1"/>
</dbReference>
<dbReference type="SUPFAM" id="SSF53756">
    <property type="entry name" value="UDP-Glycosyltransferase/glycogen phosphorylase"/>
    <property type="match status" value="1"/>
</dbReference>
<dbReference type="InterPro" id="IPR001296">
    <property type="entry name" value="Glyco_trans_1"/>
</dbReference>
<dbReference type="OrthoDB" id="9783791at2"/>
<dbReference type="SUPFAM" id="SSF53335">
    <property type="entry name" value="S-adenosyl-L-methionine-dependent methyltransferases"/>
    <property type="match status" value="1"/>
</dbReference>
<evidence type="ECO:0000259" key="2">
    <source>
        <dbReference type="Pfam" id="PF00534"/>
    </source>
</evidence>
<dbReference type="Pfam" id="PF00534">
    <property type="entry name" value="Glycos_transf_1"/>
    <property type="match status" value="1"/>
</dbReference>
<gene>
    <name evidence="3" type="ORF">GKA01_26750</name>
</gene>
<dbReference type="AlphaFoldDB" id="A0A511BAQ9"/>
<reference evidence="3 4" key="1">
    <citation type="submission" date="2019-07" db="EMBL/GenBank/DDBJ databases">
        <title>Whole genome shotgun sequence of Gluconobacter kanchanaburiensis NBRC 103587.</title>
        <authorList>
            <person name="Hosoyama A."/>
            <person name="Uohara A."/>
            <person name="Ohji S."/>
            <person name="Ichikawa N."/>
        </authorList>
    </citation>
    <scope>NUCLEOTIDE SEQUENCE [LARGE SCALE GENOMIC DNA]</scope>
    <source>
        <strain evidence="3 4">NBRC 103587</strain>
    </source>
</reference>
<dbReference type="Proteomes" id="UP000321079">
    <property type="component" value="Unassembled WGS sequence"/>
</dbReference>
<keyword evidence="1" id="KW-0175">Coiled coil</keyword>
<feature type="coiled-coil region" evidence="1">
    <location>
        <begin position="252"/>
        <end position="349"/>
    </location>
</feature>
<dbReference type="Gene3D" id="3.40.50.150">
    <property type="entry name" value="Vaccinia Virus protein VP39"/>
    <property type="match status" value="1"/>
</dbReference>
<dbReference type="Gene3D" id="3.40.50.2000">
    <property type="entry name" value="Glycogen Phosphorylase B"/>
    <property type="match status" value="1"/>
</dbReference>
<dbReference type="GO" id="GO:0016757">
    <property type="term" value="F:glycosyltransferase activity"/>
    <property type="evidence" value="ECO:0007669"/>
    <property type="project" value="InterPro"/>
</dbReference>
<protein>
    <recommendedName>
        <fullName evidence="2">Glycosyl transferase family 1 domain-containing protein</fullName>
    </recommendedName>
</protein>
<sequence>MADNHLITYDTFQVPDYIPASAWLEHAPFMSWLVGALKPKIFVELGSHHGFSYFCACQTIRRLNLSTQCYAIDTWKGDEHAGFYSDEVFQAVNIQNATHYSAFSNLIRSKFDDALSLFADGSIDFLHIDGRHFYEDVRQDFEAWKPKLTADAIVLFHDTNVRENGFGVWKLFHELSRTYPSFEFIHGHGLGIIACGKIPESVDALFAASKETECFLRTTYSRLGRTITDLWLLHEMQSQNTIVLNEKNDIRIEKEKLELELAENFLAEKNKRESLIVNHQKELEKIKVEYEQNLSKQQSEFNDKLDEKNRELSRLQNKIDDFNISEGILESQNKTIENFKNLEREARKTIAHSEQTIADLRDHQHRLVSSASWRATAPLRKIFEKHPRQVRLGITASRVAWSVVTLKFDHLQKRIKDRQTLVREEEEIGKDFIFDPDFYTSCYPKVSESGWSPLRHYLVRGQFIDARPHPLFDPGWYREQCALPDGLPVLLHYIRHGRAEGRAPNPFFDPKWYVEQYPDVAASGMDPLEHFLKIGADRSYRPSSKFPLDVYVDRYPDVKNCGLNPLQHYLLYGKNEGRDISTWDVDLTNSYPITNTQIECRKKPSAAEEVALFVTHSANGRIKPHVRHYLESLAHEGIAITLIVAADHGFVDDEPWLYNLVDGLYVRANEGWDFGCWAHVLRLNRHLYRANILYWLNDSLIGPVNQVVFHEMIQRIRAEDAGMIGLTGNHERGYHIQSYFLALKQEALQSYSFQKFVFDLRSLPDKEDVINAYETKLSPYLQSSGIKTVALFNSVSIHNPTIYHWKELLNEGFPFLKVLAVTHNIQHVDKTGWREELARQGYRVILADRLLDEKANPQNFPYDPKLKPHYPALENSPREITFLGPLNYSNGLGSAARGYTRALMHTGLPLNIEPLKRSFHIHRQVAPSLSMTTSAGRADVIIVNLNPDSWESLIVPEQMELIKAAKFRIGIFVWEAQDIPSEFIERMRYLDVVWVPSTFCAKAFARVSPVPVHVVPHVVPVVDIQTDNVLLSKVKTLCGLEENSRIILYTFDASSYLARKNPQALVRAFARSGLEAMGWRLVLKTKHLEEAGDDGRNLREMVDAVSGAHLIDGNLPSEVVNALLDMADIYASPHASEGFGLTIAEAMAKGKIVIATDFGGSTDFLDQTSGFPVPFKSWHLSEDDGPYPQGTVWGLVDEDALTATLIKAASLSDEDRLLLEQKARERIRSMLSEEEISKCMLKSLKSIFKIHDCEH</sequence>
<feature type="domain" description="Glycosyl transferase family 1" evidence="2">
    <location>
        <begin position="1056"/>
        <end position="1178"/>
    </location>
</feature>
<evidence type="ECO:0000256" key="1">
    <source>
        <dbReference type="SAM" id="Coils"/>
    </source>
</evidence>
<evidence type="ECO:0000313" key="3">
    <source>
        <dbReference type="EMBL" id="GEK97478.1"/>
    </source>
</evidence>
<evidence type="ECO:0000313" key="4">
    <source>
        <dbReference type="Proteomes" id="UP000321079"/>
    </source>
</evidence>
<accession>A0A511BAQ9</accession>
<dbReference type="EMBL" id="BJVA01000032">
    <property type="protein sequence ID" value="GEK97478.1"/>
    <property type="molecule type" value="Genomic_DNA"/>
</dbReference>
<comment type="caution">
    <text evidence="3">The sequence shown here is derived from an EMBL/GenBank/DDBJ whole genome shotgun (WGS) entry which is preliminary data.</text>
</comment>
<name>A0A511BAQ9_9PROT</name>
<dbReference type="RefSeq" id="WP_146864106.1">
    <property type="nucleotide sequence ID" value="NZ_BARK01000031.1"/>
</dbReference>
<dbReference type="Pfam" id="PF05045">
    <property type="entry name" value="RgpF"/>
    <property type="match status" value="1"/>
</dbReference>
<dbReference type="CDD" id="cd03801">
    <property type="entry name" value="GT4_PimA-like"/>
    <property type="match status" value="1"/>
</dbReference>
<organism evidence="3 4">
    <name type="scientific">Gluconobacter kanchanaburiensis NBRC 103587</name>
    <dbReference type="NCBI Taxonomy" id="1307948"/>
    <lineage>
        <taxon>Bacteria</taxon>
        <taxon>Pseudomonadati</taxon>
        <taxon>Pseudomonadota</taxon>
        <taxon>Alphaproteobacteria</taxon>
        <taxon>Acetobacterales</taxon>
        <taxon>Acetobacteraceae</taxon>
        <taxon>Gluconobacter</taxon>
    </lineage>
</organism>
<keyword evidence="4" id="KW-1185">Reference proteome</keyword>
<proteinExistence type="predicted"/>
<dbReference type="InterPro" id="IPR007739">
    <property type="entry name" value="RgpF"/>
</dbReference>
<dbReference type="InterPro" id="IPR029063">
    <property type="entry name" value="SAM-dependent_MTases_sf"/>
</dbReference>